<dbReference type="AlphaFoldDB" id="A0A1L7X3D6"/>
<feature type="transmembrane region" description="Helical" evidence="6">
    <location>
        <begin position="317"/>
        <end position="336"/>
    </location>
</feature>
<dbReference type="PANTHER" id="PTHR23502">
    <property type="entry name" value="MAJOR FACILITATOR SUPERFAMILY"/>
    <property type="match status" value="1"/>
</dbReference>
<evidence type="ECO:0000256" key="6">
    <source>
        <dbReference type="SAM" id="Phobius"/>
    </source>
</evidence>
<feature type="domain" description="Major facilitator superfamily (MFS) profile" evidence="7">
    <location>
        <begin position="195"/>
        <end position="636"/>
    </location>
</feature>
<dbReference type="PANTHER" id="PTHR23502:SF23">
    <property type="entry name" value="FLUCONAZOLE RESISTANCE PROTEIN 1"/>
    <property type="match status" value="1"/>
</dbReference>
<dbReference type="InterPro" id="IPR036259">
    <property type="entry name" value="MFS_trans_sf"/>
</dbReference>
<evidence type="ECO:0000256" key="4">
    <source>
        <dbReference type="ARBA" id="ARBA00023136"/>
    </source>
</evidence>
<gene>
    <name evidence="8" type="ORF">PAC_09444</name>
</gene>
<evidence type="ECO:0000256" key="1">
    <source>
        <dbReference type="ARBA" id="ARBA00004141"/>
    </source>
</evidence>
<evidence type="ECO:0000256" key="3">
    <source>
        <dbReference type="ARBA" id="ARBA00022989"/>
    </source>
</evidence>
<sequence>MVWDIVRDSTFGVLVRLATGNKYFSYPEEKADFEFVRYYGDATHPPHPRDESQIDVPEPGPGEAIDGHDARGTPVSDGDEEKANNEKKIEDDDASSTTFDPVSSPWTPPPNSERVSNVLDAEKMERIGGPTDLYNASTRASAANAQGNETNSLGRARSQPIVPVRTTTGTILVDWYETNDQANPMNWSAKKKAFVAFQIDFYTFAVYMASSIYTSSEPGVMAHFGVGSTKAALGLAMYVLGYGLGPLLWSPMSEIPIFGRNVPYVGTFIIYVILCVPTALVDNVGGLLFLRFLTGFFGSPCLANGGASMQDLFSPMYIPYAITIWAAAAFCGPALGPMISGFSVTAKGWRWSLWEILWLSGPVFIFWFFFLPETSADTILLYRARRLRKMTNNSNLQSNSEIKRRHLTFRQIAADAIIKPFEIMFKDPAVLFTNVYTALIYGIYYSFFEAFALVYGPIYGFNLGLTGVAFLTVIIGALITGTCFVCLLHFVVIPQMKVKGPGKQEDVLMPSLIMVIGPPIGLFLFGWTARSSVHWIASLVGIAIYSGSVFIVTLGIFTYIPMSYPPYAASLFAGNDICRSLMAFGAVLYGRPLYMNLGIGPASSLLAGLSFLGVIGIWLLFFFGENLRKRSKFAVH</sequence>
<comment type="subcellular location">
    <subcellularLocation>
        <location evidence="1">Membrane</location>
        <topology evidence="1">Multi-pass membrane protein</topology>
    </subcellularLocation>
</comment>
<feature type="transmembrane region" description="Helical" evidence="6">
    <location>
        <begin position="468"/>
        <end position="495"/>
    </location>
</feature>
<dbReference type="GO" id="GO:0005886">
    <property type="term" value="C:plasma membrane"/>
    <property type="evidence" value="ECO:0007669"/>
    <property type="project" value="TreeGrafter"/>
</dbReference>
<feature type="transmembrane region" description="Helical" evidence="6">
    <location>
        <begin position="602"/>
        <end position="623"/>
    </location>
</feature>
<accession>A0A1L7X3D6</accession>
<dbReference type="EMBL" id="FJOG01000014">
    <property type="protein sequence ID" value="CZR59550.1"/>
    <property type="molecule type" value="Genomic_DNA"/>
</dbReference>
<proteinExistence type="predicted"/>
<dbReference type="STRING" id="576137.A0A1L7X3D6"/>
<dbReference type="InterPro" id="IPR020846">
    <property type="entry name" value="MFS_dom"/>
</dbReference>
<dbReference type="SUPFAM" id="SSF103473">
    <property type="entry name" value="MFS general substrate transporter"/>
    <property type="match status" value="1"/>
</dbReference>
<dbReference type="Pfam" id="PF07690">
    <property type="entry name" value="MFS_1"/>
    <property type="match status" value="1"/>
</dbReference>
<keyword evidence="9" id="KW-1185">Reference proteome</keyword>
<evidence type="ECO:0000256" key="2">
    <source>
        <dbReference type="ARBA" id="ARBA00022692"/>
    </source>
</evidence>
<name>A0A1L7X3D6_9HELO</name>
<feature type="transmembrane region" description="Helical" evidence="6">
    <location>
        <begin position="233"/>
        <end position="250"/>
    </location>
</feature>
<feature type="transmembrane region" description="Helical" evidence="6">
    <location>
        <begin position="535"/>
        <end position="560"/>
    </location>
</feature>
<dbReference type="InterPro" id="IPR011701">
    <property type="entry name" value="MFS"/>
</dbReference>
<dbReference type="OrthoDB" id="3357846at2759"/>
<dbReference type="Proteomes" id="UP000184330">
    <property type="component" value="Unassembled WGS sequence"/>
</dbReference>
<dbReference type="Gene3D" id="1.20.1250.20">
    <property type="entry name" value="MFS general substrate transporter like domains"/>
    <property type="match status" value="1"/>
</dbReference>
<feature type="region of interest" description="Disordered" evidence="5">
    <location>
        <begin position="42"/>
        <end position="115"/>
    </location>
</feature>
<keyword evidence="4 6" id="KW-0472">Membrane</keyword>
<protein>
    <submittedName>
        <fullName evidence="8">Related to FLR1-Putative H+ antiporter regulated by yAP-1 and involved in multidrug resistance</fullName>
    </submittedName>
</protein>
<feature type="compositionally biased region" description="Basic and acidic residues" evidence="5">
    <location>
        <begin position="81"/>
        <end position="90"/>
    </location>
</feature>
<reference evidence="8 9" key="1">
    <citation type="submission" date="2016-03" db="EMBL/GenBank/DDBJ databases">
        <authorList>
            <person name="Ploux O."/>
        </authorList>
    </citation>
    <scope>NUCLEOTIDE SEQUENCE [LARGE SCALE GENOMIC DNA]</scope>
    <source>
        <strain evidence="8 9">UAMH 11012</strain>
    </source>
</reference>
<evidence type="ECO:0000259" key="7">
    <source>
        <dbReference type="PROSITE" id="PS50850"/>
    </source>
</evidence>
<feature type="transmembrane region" description="Helical" evidence="6">
    <location>
        <begin position="507"/>
        <end position="529"/>
    </location>
</feature>
<dbReference type="GO" id="GO:1990961">
    <property type="term" value="P:xenobiotic detoxification by transmembrane export across the plasma membrane"/>
    <property type="evidence" value="ECO:0007669"/>
    <property type="project" value="TreeGrafter"/>
</dbReference>
<dbReference type="CDD" id="cd17323">
    <property type="entry name" value="MFS_Tpo1_MDR_like"/>
    <property type="match status" value="1"/>
</dbReference>
<keyword evidence="3 6" id="KW-1133">Transmembrane helix</keyword>
<evidence type="ECO:0000256" key="5">
    <source>
        <dbReference type="SAM" id="MobiDB-lite"/>
    </source>
</evidence>
<organism evidence="8 9">
    <name type="scientific">Phialocephala subalpina</name>
    <dbReference type="NCBI Taxonomy" id="576137"/>
    <lineage>
        <taxon>Eukaryota</taxon>
        <taxon>Fungi</taxon>
        <taxon>Dikarya</taxon>
        <taxon>Ascomycota</taxon>
        <taxon>Pezizomycotina</taxon>
        <taxon>Leotiomycetes</taxon>
        <taxon>Helotiales</taxon>
        <taxon>Mollisiaceae</taxon>
        <taxon>Phialocephala</taxon>
        <taxon>Phialocephala fortinii species complex</taxon>
    </lineage>
</organism>
<dbReference type="GO" id="GO:0015244">
    <property type="term" value="F:fluconazole transmembrane transporter activity"/>
    <property type="evidence" value="ECO:0007669"/>
    <property type="project" value="TreeGrafter"/>
</dbReference>
<feature type="transmembrane region" description="Helical" evidence="6">
    <location>
        <begin position="356"/>
        <end position="382"/>
    </location>
</feature>
<feature type="compositionally biased region" description="Polar residues" evidence="5">
    <location>
        <begin position="95"/>
        <end position="105"/>
    </location>
</feature>
<dbReference type="PROSITE" id="PS50850">
    <property type="entry name" value="MFS"/>
    <property type="match status" value="1"/>
</dbReference>
<keyword evidence="2 6" id="KW-0812">Transmembrane</keyword>
<dbReference type="FunFam" id="1.20.1250.20:FF:000011">
    <property type="entry name" value="MFS multidrug transporter, putative"/>
    <property type="match status" value="1"/>
</dbReference>
<evidence type="ECO:0000313" key="9">
    <source>
        <dbReference type="Proteomes" id="UP000184330"/>
    </source>
</evidence>
<evidence type="ECO:0000313" key="8">
    <source>
        <dbReference type="EMBL" id="CZR59550.1"/>
    </source>
</evidence>
<feature type="transmembrane region" description="Helical" evidence="6">
    <location>
        <begin position="193"/>
        <end position="213"/>
    </location>
</feature>
<feature type="transmembrane region" description="Helical" evidence="6">
    <location>
        <begin position="262"/>
        <end position="281"/>
    </location>
</feature>